<comment type="similarity">
    <text evidence="1">Belongs to the aromatic prenyltransferase family.</text>
</comment>
<dbReference type="GO" id="GO:0004659">
    <property type="term" value="F:prenyltransferase activity"/>
    <property type="evidence" value="ECO:0007669"/>
    <property type="project" value="UniProtKB-KW"/>
</dbReference>
<keyword evidence="2" id="KW-0637">Prenyltransferase</keyword>
<dbReference type="Pfam" id="PF11468">
    <property type="entry name" value="PTase_Orf2"/>
    <property type="match status" value="1"/>
</dbReference>
<dbReference type="Proteomes" id="UP000664132">
    <property type="component" value="Unassembled WGS sequence"/>
</dbReference>
<dbReference type="AlphaFoldDB" id="A0A8H7WJJ7"/>
<dbReference type="EMBL" id="JAFJYH010000005">
    <property type="protein sequence ID" value="KAG4426075.1"/>
    <property type="molecule type" value="Genomic_DNA"/>
</dbReference>
<accession>A0A8H7WJJ7</accession>
<name>A0A8H7WJJ7_9HELO</name>
<dbReference type="InterPro" id="IPR033964">
    <property type="entry name" value="ABBA"/>
</dbReference>
<reference evidence="5" key="1">
    <citation type="submission" date="2021-02" db="EMBL/GenBank/DDBJ databases">
        <title>Genome sequence Cadophora malorum strain M34.</title>
        <authorList>
            <person name="Stefanovic E."/>
            <person name="Vu D."/>
            <person name="Scully C."/>
            <person name="Dijksterhuis J."/>
            <person name="Roader J."/>
            <person name="Houbraken J."/>
        </authorList>
    </citation>
    <scope>NUCLEOTIDE SEQUENCE</scope>
    <source>
        <strain evidence="5">M34</strain>
    </source>
</reference>
<evidence type="ECO:0000256" key="4">
    <source>
        <dbReference type="ARBA" id="ARBA00033767"/>
    </source>
</evidence>
<evidence type="ECO:0000256" key="3">
    <source>
        <dbReference type="ARBA" id="ARBA00022679"/>
    </source>
</evidence>
<evidence type="ECO:0000313" key="5">
    <source>
        <dbReference type="EMBL" id="KAG4426075.1"/>
    </source>
</evidence>
<evidence type="ECO:0000256" key="1">
    <source>
        <dbReference type="ARBA" id="ARBA00005368"/>
    </source>
</evidence>
<dbReference type="SFLD" id="SFLDG01163">
    <property type="entry name" value="II"/>
    <property type="match status" value="1"/>
</dbReference>
<dbReference type="SFLD" id="SFLDS00036">
    <property type="entry name" value="Aromatic_Prenyltransferase"/>
    <property type="match status" value="1"/>
</dbReference>
<dbReference type="SUPFAM" id="SSF143492">
    <property type="entry name" value="Prenyltransferase-like"/>
    <property type="match status" value="1"/>
</dbReference>
<sequence length="376" mass="41888">MRTDRVILGHDAVMRDLTAVGYGPFRMGKSGQVAPYFVPIRHERPGFLPGRKSSDQKTSYLSFLRAWIIMGNLISRFTKSGVDLEVFSPERFLKDTKRTAEAIGAPYSETATRSVLEAYAQNFKDGAVLWRATNRPGDALNFRFYERKPIDTVSIAVKAGFIERDNIMGILITSWSALYTGVGTPEQSCDFDAGTGLTKAWVYMGGMRPIDDILNADHVPEELKKHGPTFHSLGLELVRHVAVDYHSGTVNIYFRAPGPINVEQAAKFVALADCPALPEEEVMEMRKFLNPTGFTFAVTIKLSTGTISRVGFYALKLPIGTFPEIGSRLATFFSTAPNYDREEMNAIAWSFGPGGKRYIKAERSYCGKLVPLLRDW</sequence>
<protein>
    <recommendedName>
        <fullName evidence="4">Aromatic prenyltransferase</fullName>
    </recommendedName>
</protein>
<keyword evidence="3" id="KW-0808">Transferase</keyword>
<proteinExistence type="inferred from homology"/>
<keyword evidence="6" id="KW-1185">Reference proteome</keyword>
<gene>
    <name evidence="5" type="ORF">IFR04_000782</name>
</gene>
<comment type="caution">
    <text evidence="5">The sequence shown here is derived from an EMBL/GenBank/DDBJ whole genome shotgun (WGS) entry which is preliminary data.</text>
</comment>
<dbReference type="OrthoDB" id="3913316at2759"/>
<dbReference type="InterPro" id="IPR036239">
    <property type="entry name" value="PrenylTrfase-like_sf"/>
</dbReference>
<evidence type="ECO:0000256" key="2">
    <source>
        <dbReference type="ARBA" id="ARBA00022602"/>
    </source>
</evidence>
<organism evidence="5 6">
    <name type="scientific">Cadophora malorum</name>
    <dbReference type="NCBI Taxonomy" id="108018"/>
    <lineage>
        <taxon>Eukaryota</taxon>
        <taxon>Fungi</taxon>
        <taxon>Dikarya</taxon>
        <taxon>Ascomycota</taxon>
        <taxon>Pezizomycotina</taxon>
        <taxon>Leotiomycetes</taxon>
        <taxon>Helotiales</taxon>
        <taxon>Ploettnerulaceae</taxon>
        <taxon>Cadophora</taxon>
    </lineage>
</organism>
<dbReference type="InterPro" id="IPR020965">
    <property type="entry name" value="Prenyltransferase_CloQ"/>
</dbReference>
<evidence type="ECO:0000313" key="6">
    <source>
        <dbReference type="Proteomes" id="UP000664132"/>
    </source>
</evidence>